<organism evidence="10 11">
    <name type="scientific">Scopus umbretta</name>
    <name type="common">Hammerkop</name>
    <dbReference type="NCBI Taxonomy" id="33581"/>
    <lineage>
        <taxon>Eukaryota</taxon>
        <taxon>Metazoa</taxon>
        <taxon>Chordata</taxon>
        <taxon>Craniata</taxon>
        <taxon>Vertebrata</taxon>
        <taxon>Euteleostomi</taxon>
        <taxon>Archelosauria</taxon>
        <taxon>Archosauria</taxon>
        <taxon>Dinosauria</taxon>
        <taxon>Saurischia</taxon>
        <taxon>Theropoda</taxon>
        <taxon>Coelurosauria</taxon>
        <taxon>Aves</taxon>
        <taxon>Neognathae</taxon>
        <taxon>Neoaves</taxon>
        <taxon>Aequornithes</taxon>
        <taxon>Pelecaniformes</taxon>
        <taxon>Scopidae</taxon>
        <taxon>Scopus</taxon>
    </lineage>
</organism>
<evidence type="ECO:0000256" key="4">
    <source>
        <dbReference type="ARBA" id="ARBA00022723"/>
    </source>
</evidence>
<evidence type="ECO:0000256" key="7">
    <source>
        <dbReference type="ARBA" id="ARBA00022918"/>
    </source>
</evidence>
<feature type="non-terminal residue" evidence="10">
    <location>
        <position position="73"/>
    </location>
</feature>
<dbReference type="SUPFAM" id="SSF46919">
    <property type="entry name" value="N-terminal Zn binding domain of HIV integrase"/>
    <property type="match status" value="1"/>
</dbReference>
<dbReference type="GO" id="GO:0004519">
    <property type="term" value="F:endonuclease activity"/>
    <property type="evidence" value="ECO:0007669"/>
    <property type="project" value="UniProtKB-KW"/>
</dbReference>
<keyword evidence="4" id="KW-0479">Metal-binding</keyword>
<evidence type="ECO:0000256" key="3">
    <source>
        <dbReference type="ARBA" id="ARBA00022722"/>
    </source>
</evidence>
<evidence type="ECO:0000313" key="11">
    <source>
        <dbReference type="Proteomes" id="UP000539032"/>
    </source>
</evidence>
<evidence type="ECO:0000256" key="2">
    <source>
        <dbReference type="ARBA" id="ARBA00022695"/>
    </source>
</evidence>
<comment type="caution">
    <text evidence="10">The sequence shown here is derived from an EMBL/GenBank/DDBJ whole genome shotgun (WGS) entry which is preliminary data.</text>
</comment>
<sequence length="73" mass="8123">PVVVPNKSEQTHLSHEFFHQNAKALIRQFSLSKEQARNIIAACPNCQQLAPAVHVGVNPRGLPVLELWQTDVT</sequence>
<gene>
    <name evidence="10" type="primary">Pol_1</name>
    <name evidence="10" type="ORF">SCOUMB_R12781</name>
</gene>
<protein>
    <submittedName>
        <fullName evidence="10">POL1 protein</fullName>
    </submittedName>
</protein>
<dbReference type="GO" id="GO:0008270">
    <property type="term" value="F:zinc ion binding"/>
    <property type="evidence" value="ECO:0007669"/>
    <property type="project" value="UniProtKB-KW"/>
</dbReference>
<evidence type="ECO:0000256" key="5">
    <source>
        <dbReference type="ARBA" id="ARBA00022759"/>
    </source>
</evidence>
<evidence type="ECO:0000256" key="8">
    <source>
        <dbReference type="PROSITE-ProRule" id="PRU00450"/>
    </source>
</evidence>
<keyword evidence="6" id="KW-0378">Hydrolase</keyword>
<keyword evidence="8" id="KW-0862">Zinc</keyword>
<keyword evidence="11" id="KW-1185">Reference proteome</keyword>
<name>A0A7L4I3E4_SCOUM</name>
<dbReference type="PANTHER" id="PTHR41694:SF3">
    <property type="entry name" value="RNA-DIRECTED DNA POLYMERASE-RELATED"/>
    <property type="match status" value="1"/>
</dbReference>
<reference evidence="10 11" key="1">
    <citation type="submission" date="2020-02" db="EMBL/GenBank/DDBJ databases">
        <title>Bird 10,000 Genomes (B10K) Project - Family phase.</title>
        <authorList>
            <person name="Zhang G."/>
        </authorList>
    </citation>
    <scope>NUCLEOTIDE SEQUENCE [LARGE SCALE GENOMIC DNA]</scope>
    <source>
        <strain evidence="10">B10K-DU-002-70</strain>
        <tissue evidence="10">Muscle</tissue>
    </source>
</reference>
<keyword evidence="7" id="KW-0695">RNA-directed DNA polymerase</keyword>
<dbReference type="InterPro" id="IPR017856">
    <property type="entry name" value="Integrase-like_N"/>
</dbReference>
<dbReference type="InterPro" id="IPR003308">
    <property type="entry name" value="Integrase_Zn-bd_dom_N"/>
</dbReference>
<dbReference type="GO" id="GO:0016787">
    <property type="term" value="F:hydrolase activity"/>
    <property type="evidence" value="ECO:0007669"/>
    <property type="project" value="UniProtKB-KW"/>
</dbReference>
<accession>A0A7L4I3E4</accession>
<dbReference type="PROSITE" id="PS50876">
    <property type="entry name" value="ZF_INTEGRASE"/>
    <property type="match status" value="1"/>
</dbReference>
<dbReference type="OrthoDB" id="9381447at2759"/>
<evidence type="ECO:0000256" key="6">
    <source>
        <dbReference type="ARBA" id="ARBA00022801"/>
    </source>
</evidence>
<dbReference type="EMBL" id="VZTL01055766">
    <property type="protein sequence ID" value="NXX60228.1"/>
    <property type="molecule type" value="Genomic_DNA"/>
</dbReference>
<evidence type="ECO:0000313" key="10">
    <source>
        <dbReference type="EMBL" id="NXX60228.1"/>
    </source>
</evidence>
<keyword evidence="1" id="KW-0808">Transferase</keyword>
<keyword evidence="5" id="KW-0255">Endonuclease</keyword>
<dbReference type="Proteomes" id="UP000539032">
    <property type="component" value="Unassembled WGS sequence"/>
</dbReference>
<dbReference type="Gene3D" id="1.10.10.200">
    <property type="match status" value="1"/>
</dbReference>
<dbReference type="PANTHER" id="PTHR41694">
    <property type="entry name" value="ENDOGENOUS RETROVIRUS GROUP K MEMBER POL PROTEIN"/>
    <property type="match status" value="1"/>
</dbReference>
<keyword evidence="3" id="KW-0540">Nuclease</keyword>
<feature type="domain" description="Integrase-type" evidence="9">
    <location>
        <begin position="6"/>
        <end position="47"/>
    </location>
</feature>
<feature type="non-terminal residue" evidence="10">
    <location>
        <position position="1"/>
    </location>
</feature>
<evidence type="ECO:0000256" key="1">
    <source>
        <dbReference type="ARBA" id="ARBA00022679"/>
    </source>
</evidence>
<dbReference type="GO" id="GO:0003964">
    <property type="term" value="F:RNA-directed DNA polymerase activity"/>
    <property type="evidence" value="ECO:0007669"/>
    <property type="project" value="UniProtKB-KW"/>
</dbReference>
<dbReference type="Pfam" id="PF02022">
    <property type="entry name" value="Integrase_Zn"/>
    <property type="match status" value="1"/>
</dbReference>
<keyword evidence="8" id="KW-0863">Zinc-finger</keyword>
<dbReference type="AlphaFoldDB" id="A0A7L4I3E4"/>
<evidence type="ECO:0000259" key="9">
    <source>
        <dbReference type="PROSITE" id="PS50876"/>
    </source>
</evidence>
<proteinExistence type="predicted"/>
<dbReference type="GO" id="GO:0035613">
    <property type="term" value="F:RNA stem-loop binding"/>
    <property type="evidence" value="ECO:0007669"/>
    <property type="project" value="TreeGrafter"/>
</dbReference>
<keyword evidence="2" id="KW-0548">Nucleotidyltransferase</keyword>